<dbReference type="GeneID" id="28827903"/>
<keyword evidence="1" id="KW-0479">Metal-binding</keyword>
<dbReference type="GO" id="GO:0008270">
    <property type="term" value="F:zinc ion binding"/>
    <property type="evidence" value="ECO:0007669"/>
    <property type="project" value="UniProtKB-KW"/>
</dbReference>
<proteinExistence type="predicted"/>
<dbReference type="Gene3D" id="3.30.40.10">
    <property type="entry name" value="Zinc/RING finger domain, C3HC4 (zinc finger)"/>
    <property type="match status" value="1"/>
</dbReference>
<dbReference type="KEGG" id="psco:LY89DRAFT_715060"/>
<feature type="domain" description="RING-type" evidence="3">
    <location>
        <begin position="272"/>
        <end position="329"/>
    </location>
</feature>
<dbReference type="RefSeq" id="XP_018076418.1">
    <property type="nucleotide sequence ID" value="XM_018218177.1"/>
</dbReference>
<accession>A0A194XPE8</accession>
<keyword evidence="1" id="KW-0862">Zinc</keyword>
<dbReference type="InterPro" id="IPR001841">
    <property type="entry name" value="Znf_RING"/>
</dbReference>
<dbReference type="OrthoDB" id="8062037at2759"/>
<evidence type="ECO:0000313" key="4">
    <source>
        <dbReference type="EMBL" id="KUJ22063.1"/>
    </source>
</evidence>
<keyword evidence="1" id="KW-0863">Zinc-finger</keyword>
<sequence length="394" mass="44359">MDEEGRKTMIALAHLSGWSAERISQKMRKWYHIVVTPGNIYMMYQQWTSNSILQAPQEEKMRELLSAKLHADFGFQRPLSETPGGWPITVKFAKRWNPKDLDNRSLCKYYNAASRTHTIGHFLAMVRPLDAIHELSPTEEAAVARLGPVVSSILTSVLNRWAEHFRGKLQQLPFWKNISRDNHAETIMDFLKIFTDEWEEQYGIMADCGSVTPDQLIRHTFVIRSTGQGAKILLGLMLADRSIAIEKKRKMLKESVGYIKVYCPLPMDERACPICSDDLNFPNAEDVTEQAIRLVSCCGQIIGAKCLVAWINPLAGAGVGMNNSCPHCRSFFSREFINKLAAEEGVQEQYEDSQSDTDGDKDIEDDAEPGGEIQDGVVEDFAGIEVGEEGNVHF</sequence>
<evidence type="ECO:0000313" key="5">
    <source>
        <dbReference type="Proteomes" id="UP000070700"/>
    </source>
</evidence>
<evidence type="ECO:0000259" key="3">
    <source>
        <dbReference type="PROSITE" id="PS50089"/>
    </source>
</evidence>
<reference evidence="4 5" key="1">
    <citation type="submission" date="2015-10" db="EMBL/GenBank/DDBJ databases">
        <title>Full genome of DAOMC 229536 Phialocephala scopiformis, a fungal endophyte of spruce producing the potent anti-insectan compound rugulosin.</title>
        <authorList>
            <consortium name="DOE Joint Genome Institute"/>
            <person name="Walker A.K."/>
            <person name="Frasz S.L."/>
            <person name="Seifert K.A."/>
            <person name="Miller J.D."/>
            <person name="Mondo S.J."/>
            <person name="Labutti K."/>
            <person name="Lipzen A."/>
            <person name="Dockter R."/>
            <person name="Kennedy M."/>
            <person name="Grigoriev I.V."/>
            <person name="Spatafora J.W."/>
        </authorList>
    </citation>
    <scope>NUCLEOTIDE SEQUENCE [LARGE SCALE GENOMIC DNA]</scope>
    <source>
        <strain evidence="4 5">CBS 120377</strain>
    </source>
</reference>
<feature type="region of interest" description="Disordered" evidence="2">
    <location>
        <begin position="345"/>
        <end position="377"/>
    </location>
</feature>
<gene>
    <name evidence="4" type="ORF">LY89DRAFT_715060</name>
</gene>
<dbReference type="EMBL" id="KQ947407">
    <property type="protein sequence ID" value="KUJ22063.1"/>
    <property type="molecule type" value="Genomic_DNA"/>
</dbReference>
<organism evidence="4 5">
    <name type="scientific">Mollisia scopiformis</name>
    <name type="common">Conifer needle endophyte fungus</name>
    <name type="synonym">Phialocephala scopiformis</name>
    <dbReference type="NCBI Taxonomy" id="149040"/>
    <lineage>
        <taxon>Eukaryota</taxon>
        <taxon>Fungi</taxon>
        <taxon>Dikarya</taxon>
        <taxon>Ascomycota</taxon>
        <taxon>Pezizomycotina</taxon>
        <taxon>Leotiomycetes</taxon>
        <taxon>Helotiales</taxon>
        <taxon>Mollisiaceae</taxon>
        <taxon>Mollisia</taxon>
    </lineage>
</organism>
<dbReference type="PROSITE" id="PS50089">
    <property type="entry name" value="ZF_RING_2"/>
    <property type="match status" value="1"/>
</dbReference>
<dbReference type="AlphaFoldDB" id="A0A194XPE8"/>
<name>A0A194XPE8_MOLSC</name>
<keyword evidence="5" id="KW-1185">Reference proteome</keyword>
<evidence type="ECO:0000256" key="2">
    <source>
        <dbReference type="SAM" id="MobiDB-lite"/>
    </source>
</evidence>
<feature type="compositionally biased region" description="Acidic residues" evidence="2">
    <location>
        <begin position="345"/>
        <end position="369"/>
    </location>
</feature>
<dbReference type="Proteomes" id="UP000070700">
    <property type="component" value="Unassembled WGS sequence"/>
</dbReference>
<dbReference type="SUPFAM" id="SSF57850">
    <property type="entry name" value="RING/U-box"/>
    <property type="match status" value="1"/>
</dbReference>
<dbReference type="InterPro" id="IPR013083">
    <property type="entry name" value="Znf_RING/FYVE/PHD"/>
</dbReference>
<dbReference type="InParanoid" id="A0A194XPE8"/>
<protein>
    <recommendedName>
        <fullName evidence="3">RING-type domain-containing protein</fullName>
    </recommendedName>
</protein>
<evidence type="ECO:0000256" key="1">
    <source>
        <dbReference type="PROSITE-ProRule" id="PRU00175"/>
    </source>
</evidence>